<dbReference type="InterPro" id="IPR049278">
    <property type="entry name" value="MS_channel_C"/>
</dbReference>
<feature type="domain" description="Mechanosensitive ion channel MscS" evidence="8">
    <location>
        <begin position="166"/>
        <end position="224"/>
    </location>
</feature>
<dbReference type="InterPro" id="IPR010920">
    <property type="entry name" value="LSM_dom_sf"/>
</dbReference>
<keyword evidence="5 7" id="KW-1133">Transmembrane helix</keyword>
<dbReference type="PANTHER" id="PTHR30460:SF0">
    <property type="entry name" value="MODERATE CONDUCTANCE MECHANOSENSITIVE CHANNEL YBIO"/>
    <property type="match status" value="1"/>
</dbReference>
<evidence type="ECO:0000256" key="4">
    <source>
        <dbReference type="ARBA" id="ARBA00022692"/>
    </source>
</evidence>
<feature type="transmembrane region" description="Helical" evidence="7">
    <location>
        <begin position="48"/>
        <end position="69"/>
    </location>
</feature>
<dbReference type="SUPFAM" id="SSF82689">
    <property type="entry name" value="Mechanosensitive channel protein MscS (YggB), C-terminal domain"/>
    <property type="match status" value="1"/>
</dbReference>
<dbReference type="EMBL" id="PYYB01000002">
    <property type="protein sequence ID" value="PTL56511.1"/>
    <property type="molecule type" value="Genomic_DNA"/>
</dbReference>
<evidence type="ECO:0000256" key="3">
    <source>
        <dbReference type="ARBA" id="ARBA00022475"/>
    </source>
</evidence>
<feature type="domain" description="Mechanosensitive ion channel MscS C-terminal" evidence="9">
    <location>
        <begin position="239"/>
        <end position="322"/>
    </location>
</feature>
<keyword evidence="3" id="KW-1003">Cell membrane</keyword>
<dbReference type="GO" id="GO:0008381">
    <property type="term" value="F:mechanosensitive monoatomic ion channel activity"/>
    <property type="evidence" value="ECO:0007669"/>
    <property type="project" value="InterPro"/>
</dbReference>
<evidence type="ECO:0000259" key="10">
    <source>
        <dbReference type="Pfam" id="PF21088"/>
    </source>
</evidence>
<name>A0A2T4UFG4_9ACTN</name>
<dbReference type="InterPro" id="IPR006685">
    <property type="entry name" value="MscS_channel_2nd"/>
</dbReference>
<feature type="transmembrane region" description="Helical" evidence="7">
    <location>
        <begin position="117"/>
        <end position="140"/>
    </location>
</feature>
<dbReference type="PANTHER" id="PTHR30460">
    <property type="entry name" value="MODERATE CONDUCTANCE MECHANOSENSITIVE CHANNEL YBIO"/>
    <property type="match status" value="1"/>
</dbReference>
<dbReference type="Gene3D" id="1.10.287.1260">
    <property type="match status" value="1"/>
</dbReference>
<organism evidence="11 12">
    <name type="scientific">Paraconexibacter algicola</name>
    <dbReference type="NCBI Taxonomy" id="2133960"/>
    <lineage>
        <taxon>Bacteria</taxon>
        <taxon>Bacillati</taxon>
        <taxon>Actinomycetota</taxon>
        <taxon>Thermoleophilia</taxon>
        <taxon>Solirubrobacterales</taxon>
        <taxon>Paraconexibacteraceae</taxon>
        <taxon>Paraconexibacter</taxon>
    </lineage>
</organism>
<reference evidence="11 12" key="1">
    <citation type="submission" date="2018-03" db="EMBL/GenBank/DDBJ databases">
        <title>Aquarubrobacter algicola gen. nov., sp. nov., a novel actinobacterium isolated from shallow eutrophic lake during the end of cyanobacterial harmful algal blooms.</title>
        <authorList>
            <person name="Chun S.J."/>
        </authorList>
    </citation>
    <scope>NUCLEOTIDE SEQUENCE [LARGE SCALE GENOMIC DNA]</scope>
    <source>
        <strain evidence="11 12">Seoho-28</strain>
    </source>
</reference>
<evidence type="ECO:0000259" key="8">
    <source>
        <dbReference type="Pfam" id="PF00924"/>
    </source>
</evidence>
<dbReference type="InterPro" id="IPR023408">
    <property type="entry name" value="MscS_beta-dom_sf"/>
</dbReference>
<keyword evidence="4 7" id="KW-0812">Transmembrane</keyword>
<dbReference type="FunFam" id="2.30.30.60:FF:000001">
    <property type="entry name" value="MscS Mechanosensitive ion channel"/>
    <property type="match status" value="1"/>
</dbReference>
<dbReference type="Gene3D" id="3.30.70.100">
    <property type="match status" value="1"/>
</dbReference>
<dbReference type="Proteomes" id="UP000240739">
    <property type="component" value="Unassembled WGS sequence"/>
</dbReference>
<proteinExistence type="inferred from homology"/>
<comment type="similarity">
    <text evidence="2">Belongs to the MscS (TC 1.A.23) family.</text>
</comment>
<protein>
    <submittedName>
        <fullName evidence="11">Mechanosensitive ion channel protein MscS</fullName>
    </submittedName>
</protein>
<evidence type="ECO:0000259" key="9">
    <source>
        <dbReference type="Pfam" id="PF21082"/>
    </source>
</evidence>
<dbReference type="Pfam" id="PF21082">
    <property type="entry name" value="MS_channel_3rd"/>
    <property type="match status" value="1"/>
</dbReference>
<gene>
    <name evidence="11" type="ORF">C7Y72_16275</name>
</gene>
<dbReference type="InterPro" id="IPR011014">
    <property type="entry name" value="MscS_channel_TM-2"/>
</dbReference>
<keyword evidence="12" id="KW-1185">Reference proteome</keyword>
<dbReference type="GO" id="GO:0005886">
    <property type="term" value="C:plasma membrane"/>
    <property type="evidence" value="ECO:0007669"/>
    <property type="project" value="UniProtKB-SubCell"/>
</dbReference>
<dbReference type="InterPro" id="IPR011066">
    <property type="entry name" value="MscS_channel_C_sf"/>
</dbReference>
<dbReference type="OrthoDB" id="4638917at2"/>
<dbReference type="RefSeq" id="WP_107570230.1">
    <property type="nucleotide sequence ID" value="NZ_PYYB01000002.1"/>
</dbReference>
<dbReference type="Gene3D" id="2.30.30.60">
    <property type="match status" value="1"/>
</dbReference>
<dbReference type="Pfam" id="PF21088">
    <property type="entry name" value="MS_channel_1st"/>
    <property type="match status" value="1"/>
</dbReference>
<evidence type="ECO:0000256" key="1">
    <source>
        <dbReference type="ARBA" id="ARBA00004651"/>
    </source>
</evidence>
<comment type="caution">
    <text evidence="11">The sequence shown here is derived from an EMBL/GenBank/DDBJ whole genome shotgun (WGS) entry which is preliminary data.</text>
</comment>
<comment type="subcellular location">
    <subcellularLocation>
        <location evidence="1">Cell membrane</location>
        <topology evidence="1">Multi-pass membrane protein</topology>
    </subcellularLocation>
</comment>
<dbReference type="AlphaFoldDB" id="A0A2T4UFG4"/>
<evidence type="ECO:0000256" key="2">
    <source>
        <dbReference type="ARBA" id="ARBA00008017"/>
    </source>
</evidence>
<accession>A0A2T4UFG4</accession>
<evidence type="ECO:0000256" key="5">
    <source>
        <dbReference type="ARBA" id="ARBA00022989"/>
    </source>
</evidence>
<dbReference type="InterPro" id="IPR049142">
    <property type="entry name" value="MS_channel_1st"/>
</dbReference>
<evidence type="ECO:0000256" key="6">
    <source>
        <dbReference type="ARBA" id="ARBA00023136"/>
    </source>
</evidence>
<sequence>MLSTLSVPLAEVSAGRLRGACGEDPSFWCREVMNATEDRTLAGLADTFVGTPLALLGIFLVALVANRIIRRSIKGFLRRLHAGGVAERVGGRMRRMTPDALLETRETSLRAEQRIDALSGVLQSVASFVVFLVAGFVALGRMGVDLAPLLASAGIVGVALGFGSQTLVKDFLSGIFILIEDQYGVGDIVSLDNETSGTVEAVSLRTTRLRSVDGTVWHVPNGEIRRAGNQSQHWSRALLDVEVAYDTDLEQAKEVLQEVADRAWKADRAILEQPSVWGVEALGASGITLRVVVKTRPSEQYRVSRMLREQIKTGFDAAGIEIPFPQQTVWHRPADEEAAAR</sequence>
<dbReference type="InterPro" id="IPR045276">
    <property type="entry name" value="YbiO_bact"/>
</dbReference>
<dbReference type="SUPFAM" id="SSF50182">
    <property type="entry name" value="Sm-like ribonucleoproteins"/>
    <property type="match status" value="1"/>
</dbReference>
<keyword evidence="6 7" id="KW-0472">Membrane</keyword>
<feature type="domain" description="Mechanosensitive ion channel transmembrane helices 2/3" evidence="10">
    <location>
        <begin position="126"/>
        <end position="165"/>
    </location>
</feature>
<evidence type="ECO:0000313" key="11">
    <source>
        <dbReference type="EMBL" id="PTL56511.1"/>
    </source>
</evidence>
<dbReference type="Pfam" id="PF00924">
    <property type="entry name" value="MS_channel_2nd"/>
    <property type="match status" value="1"/>
</dbReference>
<dbReference type="SUPFAM" id="SSF82861">
    <property type="entry name" value="Mechanosensitive channel protein MscS (YggB), transmembrane region"/>
    <property type="match status" value="1"/>
</dbReference>
<evidence type="ECO:0000313" key="12">
    <source>
        <dbReference type="Proteomes" id="UP000240739"/>
    </source>
</evidence>
<evidence type="ECO:0000256" key="7">
    <source>
        <dbReference type="SAM" id="Phobius"/>
    </source>
</evidence>